<feature type="compositionally biased region" description="Low complexity" evidence="1">
    <location>
        <begin position="238"/>
        <end position="251"/>
    </location>
</feature>
<sequence length="1242" mass="134855">MGNDSVSPKKRKTIKSSALLKGDISSVKRNGRRRLKNKMKEDMISVNISANSSYKLDGGSLNNDSVVRSKKPRELGMVRSDIGFRNRSQELAGLDESREEHRAHNSQDEASKGTGLGQTTRHKTSVHRDLKAMQSLELVKQRIPVARRRSHEISSGTRTGHKSSGHFTNKVTGTSKKERAAGIDGNESYLSSGSSDIKTSEVKSEGSEMMSNVTNTKRGSKKKKPGKISVENQEGKQSIVVSSSSSANESMMSNGISEKMNLLTEDELQASLAESKSQKGVQDVANTCISDGEGSKSLILPEVEHEVESVALLRSPQVLESKGGSVDSVAVVETMGVYDAGSEGTTVVGISDCTYTPGSGATESESKCSDNDPNASSDRPHKEFKTSGTSDPMTVLTDSGPCFGVKREVLGFARNSLKSSMKEANKERFETSPVYHMPDTNDTVQVNTDHIDLPEMNPCEFKGKLDVEVTDESKCYASVTVAPLPQFVSLQDPLFSHSNQISGIIEAHNEEVQDHSAAFEYSSELGSQKVDAYCQETSVFSSELNPCMSIGGGYCDASGVPINFDEYKEKGPHIKTEGSDLYDEHEVVVEELAEPESSDEDQKSCLLPAERDDRDGDSATMEKLIIEQNLESEKVQEEIFSENRRGFLCPQLSQQSGIIKAEYPYQAIETSGEEILLSNWNENDHRKDLAMATQDSADDSSFVEQNEDSVLGDLGQGYRWEDPADSMVLLMKQVGMESLDSPVEHHSLEQQGANEGSEDSSKLSTDSASFKSYLTCIHKIVPDDTDNSLHSDALPVNTADSSQKLKRQLKNILNIWRRKVFRSKWPVANHCTILEPGPCLFPSLAVSKCNKDSPAPSSQMPSFYKLSNTNRANKTEASSEFVSCDKAANVSTDVDTGLADKIGDLGGSIVDQPMLLERQESLKVPDHFYEAHIQDVLALQVDFQSNSGELSISSKSDGNIFLRGIQDGLGDNPAIMTCDSDESADASEQTSASSKITESRWKGTAAVKAENMLSCSVEPENRACNTASSFGKVIVTRLAAAETQIMSPNDNHEFSSQQDKSLGELAGNKVAQTKETSGIAKNPGLDSSYMDEKIVCTITSDKPLNNRVFITCSSPEPVEGGHSGNSPELLVRVRLAGRASTSPHPHLAMSQSQSVPYVETHTVDTECLQTGSENGSGTDQHPSTCVESDVDAVENIALGFTIPDCAALSVVLEPIGDLLVIFFWVCLATTVILYELALYPLE</sequence>
<comment type="caution">
    <text evidence="3">The sequence shown here is derived from an EMBL/GenBank/DDBJ whole genome shotgun (WGS) entry which is preliminary data.</text>
</comment>
<evidence type="ECO:0000313" key="3">
    <source>
        <dbReference type="EMBL" id="KAK3706216.1"/>
    </source>
</evidence>
<protein>
    <submittedName>
        <fullName evidence="3">Uncharacterized protein</fullName>
    </submittedName>
</protein>
<gene>
    <name evidence="3" type="ORF">RRG08_038479</name>
</gene>
<accession>A0AAE1CKV9</accession>
<feature type="compositionally biased region" description="Basic and acidic residues" evidence="1">
    <location>
        <begin position="95"/>
        <end position="111"/>
    </location>
</feature>
<keyword evidence="4" id="KW-1185">Reference proteome</keyword>
<reference evidence="3" key="1">
    <citation type="journal article" date="2023" name="G3 (Bethesda)">
        <title>A reference genome for the long-term kleptoplast-retaining sea slug Elysia crispata morphotype clarki.</title>
        <authorList>
            <person name="Eastman K.E."/>
            <person name="Pendleton A.L."/>
            <person name="Shaikh M.A."/>
            <person name="Suttiyut T."/>
            <person name="Ogas R."/>
            <person name="Tomko P."/>
            <person name="Gavelis G."/>
            <person name="Widhalm J.R."/>
            <person name="Wisecaver J.H."/>
        </authorList>
    </citation>
    <scope>NUCLEOTIDE SEQUENCE</scope>
    <source>
        <strain evidence="3">ECLA1</strain>
    </source>
</reference>
<name>A0AAE1CKV9_9GAST</name>
<feature type="transmembrane region" description="Helical" evidence="2">
    <location>
        <begin position="1218"/>
        <end position="1239"/>
    </location>
</feature>
<feature type="compositionally biased region" description="Polar residues" evidence="1">
    <location>
        <begin position="188"/>
        <end position="197"/>
    </location>
</feature>
<feature type="region of interest" description="Disordered" evidence="1">
    <location>
        <begin position="744"/>
        <end position="764"/>
    </location>
</feature>
<evidence type="ECO:0000256" key="1">
    <source>
        <dbReference type="SAM" id="MobiDB-lite"/>
    </source>
</evidence>
<feature type="compositionally biased region" description="Polar residues" evidence="1">
    <location>
        <begin position="165"/>
        <end position="174"/>
    </location>
</feature>
<keyword evidence="2" id="KW-1133">Transmembrane helix</keyword>
<feature type="region of interest" description="Disordered" evidence="1">
    <location>
        <begin position="94"/>
        <end position="251"/>
    </location>
</feature>
<keyword evidence="2" id="KW-0472">Membrane</keyword>
<dbReference type="Proteomes" id="UP001283361">
    <property type="component" value="Unassembled WGS sequence"/>
</dbReference>
<organism evidence="3 4">
    <name type="scientific">Elysia crispata</name>
    <name type="common">lettuce slug</name>
    <dbReference type="NCBI Taxonomy" id="231223"/>
    <lineage>
        <taxon>Eukaryota</taxon>
        <taxon>Metazoa</taxon>
        <taxon>Spiralia</taxon>
        <taxon>Lophotrochozoa</taxon>
        <taxon>Mollusca</taxon>
        <taxon>Gastropoda</taxon>
        <taxon>Heterobranchia</taxon>
        <taxon>Euthyneura</taxon>
        <taxon>Panpulmonata</taxon>
        <taxon>Sacoglossa</taxon>
        <taxon>Placobranchoidea</taxon>
        <taxon>Plakobranchidae</taxon>
        <taxon>Elysia</taxon>
    </lineage>
</organism>
<evidence type="ECO:0000313" key="4">
    <source>
        <dbReference type="Proteomes" id="UP001283361"/>
    </source>
</evidence>
<dbReference type="EMBL" id="JAWDGP010007751">
    <property type="protein sequence ID" value="KAK3706216.1"/>
    <property type="molecule type" value="Genomic_DNA"/>
</dbReference>
<dbReference type="AlphaFoldDB" id="A0AAE1CKV9"/>
<feature type="region of interest" description="Disordered" evidence="1">
    <location>
        <begin position="592"/>
        <end position="618"/>
    </location>
</feature>
<feature type="region of interest" description="Disordered" evidence="1">
    <location>
        <begin position="358"/>
        <end position="395"/>
    </location>
</feature>
<keyword evidence="2" id="KW-0812">Transmembrane</keyword>
<evidence type="ECO:0000256" key="2">
    <source>
        <dbReference type="SAM" id="Phobius"/>
    </source>
</evidence>
<proteinExistence type="predicted"/>